<dbReference type="AlphaFoldDB" id="A0AAV5WAX0"/>
<name>A0AAV5WAX0_9BILA</name>
<dbReference type="Pfam" id="PF18198">
    <property type="entry name" value="AAA_lid_11"/>
    <property type="match status" value="1"/>
</dbReference>
<reference evidence="2" key="1">
    <citation type="submission" date="2023-10" db="EMBL/GenBank/DDBJ databases">
        <title>Genome assembly of Pristionchus species.</title>
        <authorList>
            <person name="Yoshida K."/>
            <person name="Sommer R.J."/>
        </authorList>
    </citation>
    <scope>NUCLEOTIDE SEQUENCE</scope>
    <source>
        <strain evidence="2">RS5133</strain>
    </source>
</reference>
<dbReference type="GO" id="GO:0051959">
    <property type="term" value="F:dynein light intermediate chain binding"/>
    <property type="evidence" value="ECO:0007669"/>
    <property type="project" value="InterPro"/>
</dbReference>
<dbReference type="Gene3D" id="1.10.8.720">
    <property type="entry name" value="Region D6 of dynein motor"/>
    <property type="match status" value="1"/>
</dbReference>
<dbReference type="InterPro" id="IPR026983">
    <property type="entry name" value="DHC"/>
</dbReference>
<feature type="non-terminal residue" evidence="2">
    <location>
        <position position="1"/>
    </location>
</feature>
<gene>
    <name evidence="2" type="ORF">PFISCL1PPCAC_20348</name>
</gene>
<dbReference type="PANTHER" id="PTHR45703">
    <property type="entry name" value="DYNEIN HEAVY CHAIN"/>
    <property type="match status" value="1"/>
</dbReference>
<dbReference type="PANTHER" id="PTHR45703:SF22">
    <property type="entry name" value="DYNEIN CYTOPLASMIC 2 HEAVY CHAIN 1"/>
    <property type="match status" value="1"/>
</dbReference>
<proteinExistence type="predicted"/>
<organism evidence="2 3">
    <name type="scientific">Pristionchus fissidentatus</name>
    <dbReference type="NCBI Taxonomy" id="1538716"/>
    <lineage>
        <taxon>Eukaryota</taxon>
        <taxon>Metazoa</taxon>
        <taxon>Ecdysozoa</taxon>
        <taxon>Nematoda</taxon>
        <taxon>Chromadorea</taxon>
        <taxon>Rhabditida</taxon>
        <taxon>Rhabditina</taxon>
        <taxon>Diplogasteromorpha</taxon>
        <taxon>Diplogasteroidea</taxon>
        <taxon>Neodiplogasteridae</taxon>
        <taxon>Pristionchus</taxon>
    </lineage>
</organism>
<keyword evidence="3" id="KW-1185">Reference proteome</keyword>
<evidence type="ECO:0000313" key="2">
    <source>
        <dbReference type="EMBL" id="GMT29051.1"/>
    </source>
</evidence>
<evidence type="ECO:0000313" key="3">
    <source>
        <dbReference type="Proteomes" id="UP001432322"/>
    </source>
</evidence>
<dbReference type="GO" id="GO:0045505">
    <property type="term" value="F:dynein intermediate chain binding"/>
    <property type="evidence" value="ECO:0007669"/>
    <property type="project" value="InterPro"/>
</dbReference>
<comment type="caution">
    <text evidence="2">The sequence shown here is derived from an EMBL/GenBank/DDBJ whole genome shotgun (WGS) entry which is preliminary data.</text>
</comment>
<protein>
    <recommendedName>
        <fullName evidence="1">Dynein heavy chain AAA lid domain-containing protein</fullName>
    </recommendedName>
</protein>
<dbReference type="GO" id="GO:0007018">
    <property type="term" value="P:microtubule-based movement"/>
    <property type="evidence" value="ECO:0007669"/>
    <property type="project" value="InterPro"/>
</dbReference>
<sequence length="112" mass="12786">QAWTRYYEFSTADVRMAKTIIETMTQSDAVDWAFIRGLYEFTIYGGRLESDFDSAVLKSYVKRLFNSSRITGRQGEEVAATIEIIAASKTDDYVNHIMRVLPTGEDRPDLFG</sequence>
<dbReference type="InterPro" id="IPR042219">
    <property type="entry name" value="AAA_lid_11_sf"/>
</dbReference>
<feature type="non-terminal residue" evidence="2">
    <location>
        <position position="112"/>
    </location>
</feature>
<dbReference type="Proteomes" id="UP001432322">
    <property type="component" value="Unassembled WGS sequence"/>
</dbReference>
<accession>A0AAV5WAX0</accession>
<dbReference type="InterPro" id="IPR041658">
    <property type="entry name" value="AAA_lid_11"/>
</dbReference>
<dbReference type="EMBL" id="BTSY01000005">
    <property type="protein sequence ID" value="GMT29051.1"/>
    <property type="molecule type" value="Genomic_DNA"/>
</dbReference>
<feature type="domain" description="Dynein heavy chain AAA lid" evidence="1">
    <location>
        <begin position="3"/>
        <end position="112"/>
    </location>
</feature>
<evidence type="ECO:0000259" key="1">
    <source>
        <dbReference type="Pfam" id="PF18198"/>
    </source>
</evidence>
<dbReference type="GO" id="GO:0030286">
    <property type="term" value="C:dynein complex"/>
    <property type="evidence" value="ECO:0007669"/>
    <property type="project" value="InterPro"/>
</dbReference>